<dbReference type="InterPro" id="IPR018378">
    <property type="entry name" value="C-type_lectin_CS"/>
</dbReference>
<dbReference type="InterPro" id="IPR016186">
    <property type="entry name" value="C-type_lectin-like/link_sf"/>
</dbReference>
<dbReference type="InterPro" id="IPR050976">
    <property type="entry name" value="Snaclec"/>
</dbReference>
<evidence type="ECO:0000313" key="6">
    <source>
        <dbReference type="EMBL" id="GMT27823.1"/>
    </source>
</evidence>
<keyword evidence="1" id="KW-1015">Disulfide bond</keyword>
<feature type="non-terminal residue" evidence="6">
    <location>
        <position position="417"/>
    </location>
</feature>
<evidence type="ECO:0000256" key="3">
    <source>
        <dbReference type="SAM" id="SignalP"/>
    </source>
</evidence>
<dbReference type="PANTHER" id="PTHR22991">
    <property type="entry name" value="PROTEIN CBG13490"/>
    <property type="match status" value="1"/>
</dbReference>
<feature type="chain" id="PRO_5043473169" description="CUB domain-containing protein" evidence="3">
    <location>
        <begin position="17"/>
        <end position="417"/>
    </location>
</feature>
<dbReference type="Pfam" id="PF00059">
    <property type="entry name" value="Lectin_C"/>
    <property type="match status" value="1"/>
</dbReference>
<reference evidence="6" key="1">
    <citation type="submission" date="2023-10" db="EMBL/GenBank/DDBJ databases">
        <title>Genome assembly of Pristionchus species.</title>
        <authorList>
            <person name="Yoshida K."/>
            <person name="Sommer R.J."/>
        </authorList>
    </citation>
    <scope>NUCLEOTIDE SEQUENCE</scope>
    <source>
        <strain evidence="6">RS5133</strain>
    </source>
</reference>
<organism evidence="6 7">
    <name type="scientific">Pristionchus fissidentatus</name>
    <dbReference type="NCBI Taxonomy" id="1538716"/>
    <lineage>
        <taxon>Eukaryota</taxon>
        <taxon>Metazoa</taxon>
        <taxon>Ecdysozoa</taxon>
        <taxon>Nematoda</taxon>
        <taxon>Chromadorea</taxon>
        <taxon>Rhabditida</taxon>
        <taxon>Rhabditina</taxon>
        <taxon>Diplogasteromorpha</taxon>
        <taxon>Diplogasteroidea</taxon>
        <taxon>Neodiplogasteridae</taxon>
        <taxon>Pristionchus</taxon>
    </lineage>
</organism>
<dbReference type="AlphaFoldDB" id="A0AAV5WBQ5"/>
<gene>
    <name evidence="6" type="ORF">PFISCL1PPCAC_19120</name>
</gene>
<feature type="signal peptide" evidence="3">
    <location>
        <begin position="1"/>
        <end position="16"/>
    </location>
</feature>
<sequence length="417" mass="45823">MLRVALFASLLYSAMAMCPSGFELTHNGECHKQDARSYDMYAPNGASLAKSECAPQNAIPVYIKNQEDNDYWTSVARADRASWGGASAYGNILLGIECSKSYPYYKWIDGSDIDYYPDGTDSTINNQCEQNGDFCMWYLNPIDGAWVKVCNQYQYVDIYCVIPHAPNPYQIDEYCGEFGHDESDSVCCQVGAVPANWTEANTVCRSFGGQIASFHNAQENLFIRRMAVRRGLVNGLIIGATTDQMSNFTWADGSDSDFNNFAPGFPIYGLGECVAMETNNLNGPWINLDCSTELPFACIREEQGSPPECDGTLRAEGDILMSPGFPFNSSVPCDFILKVDPGMLVEVEILYLEANTCCDHLVLTEGSLGGTVIADLTGESSNGRKFRTTSQNVMRASWQPEGGVNVKGMMITFNAVP</sequence>
<evidence type="ECO:0000259" key="4">
    <source>
        <dbReference type="PROSITE" id="PS01180"/>
    </source>
</evidence>
<dbReference type="Proteomes" id="UP001432322">
    <property type="component" value="Unassembled WGS sequence"/>
</dbReference>
<dbReference type="SMART" id="SM00042">
    <property type="entry name" value="CUB"/>
    <property type="match status" value="1"/>
</dbReference>
<keyword evidence="7" id="KW-1185">Reference proteome</keyword>
<dbReference type="PROSITE" id="PS50041">
    <property type="entry name" value="C_TYPE_LECTIN_2"/>
    <property type="match status" value="1"/>
</dbReference>
<dbReference type="PROSITE" id="PS00615">
    <property type="entry name" value="C_TYPE_LECTIN_1"/>
    <property type="match status" value="1"/>
</dbReference>
<keyword evidence="3" id="KW-0732">Signal</keyword>
<dbReference type="CDD" id="cd00037">
    <property type="entry name" value="CLECT"/>
    <property type="match status" value="1"/>
</dbReference>
<feature type="domain" description="CUB" evidence="4">
    <location>
        <begin position="309"/>
        <end position="416"/>
    </location>
</feature>
<dbReference type="InterPro" id="IPR035914">
    <property type="entry name" value="Sperma_CUB_dom_sf"/>
</dbReference>
<dbReference type="InterPro" id="IPR000859">
    <property type="entry name" value="CUB_dom"/>
</dbReference>
<dbReference type="EMBL" id="BTSY01000005">
    <property type="protein sequence ID" value="GMT27823.1"/>
    <property type="molecule type" value="Genomic_DNA"/>
</dbReference>
<dbReference type="SMART" id="SM00034">
    <property type="entry name" value="CLECT"/>
    <property type="match status" value="1"/>
</dbReference>
<name>A0AAV5WBQ5_9BILA</name>
<dbReference type="SUPFAM" id="SSF49854">
    <property type="entry name" value="Spermadhesin, CUB domain"/>
    <property type="match status" value="1"/>
</dbReference>
<dbReference type="Gene3D" id="2.60.120.290">
    <property type="entry name" value="Spermadhesin, CUB domain"/>
    <property type="match status" value="1"/>
</dbReference>
<proteinExistence type="predicted"/>
<comment type="caution">
    <text evidence="2">Lacks conserved residue(s) required for the propagation of feature annotation.</text>
</comment>
<evidence type="ECO:0000256" key="2">
    <source>
        <dbReference type="PROSITE-ProRule" id="PRU00059"/>
    </source>
</evidence>
<dbReference type="PANTHER" id="PTHR22991:SF40">
    <property type="entry name" value="PROTEIN CBG13490"/>
    <property type="match status" value="1"/>
</dbReference>
<dbReference type="InterPro" id="IPR001304">
    <property type="entry name" value="C-type_lectin-like"/>
</dbReference>
<evidence type="ECO:0008006" key="8">
    <source>
        <dbReference type="Google" id="ProtNLM"/>
    </source>
</evidence>
<dbReference type="PROSITE" id="PS01180">
    <property type="entry name" value="CUB"/>
    <property type="match status" value="1"/>
</dbReference>
<feature type="domain" description="C-type lectin" evidence="5">
    <location>
        <begin position="183"/>
        <end position="299"/>
    </location>
</feature>
<comment type="caution">
    <text evidence="6">The sequence shown here is derived from an EMBL/GenBank/DDBJ whole genome shotgun (WGS) entry which is preliminary data.</text>
</comment>
<dbReference type="SUPFAM" id="SSF56436">
    <property type="entry name" value="C-type lectin-like"/>
    <property type="match status" value="2"/>
</dbReference>
<evidence type="ECO:0000259" key="5">
    <source>
        <dbReference type="PROSITE" id="PS50041"/>
    </source>
</evidence>
<evidence type="ECO:0000313" key="7">
    <source>
        <dbReference type="Proteomes" id="UP001432322"/>
    </source>
</evidence>
<protein>
    <recommendedName>
        <fullName evidence="8">CUB domain-containing protein</fullName>
    </recommendedName>
</protein>
<evidence type="ECO:0000256" key="1">
    <source>
        <dbReference type="ARBA" id="ARBA00023157"/>
    </source>
</evidence>
<dbReference type="InterPro" id="IPR016187">
    <property type="entry name" value="CTDL_fold"/>
</dbReference>
<accession>A0AAV5WBQ5</accession>
<dbReference type="Gene3D" id="3.10.100.10">
    <property type="entry name" value="Mannose-Binding Protein A, subunit A"/>
    <property type="match status" value="2"/>
</dbReference>